<dbReference type="AlphaFoldDB" id="A0A5B0X6W0"/>
<evidence type="ECO:0000256" key="1">
    <source>
        <dbReference type="SAM" id="SignalP"/>
    </source>
</evidence>
<gene>
    <name evidence="2" type="ORF">F0M18_01145</name>
</gene>
<keyword evidence="1" id="KW-0732">Signal</keyword>
<keyword evidence="3" id="KW-1185">Reference proteome</keyword>
<dbReference type="Gene3D" id="3.20.20.140">
    <property type="entry name" value="Metal-dependent hydrolases"/>
    <property type="match status" value="1"/>
</dbReference>
<feature type="signal peptide" evidence="1">
    <location>
        <begin position="1"/>
        <end position="22"/>
    </location>
</feature>
<dbReference type="RefSeq" id="WP_149609550.1">
    <property type="nucleotide sequence ID" value="NZ_VTUX01000001.1"/>
</dbReference>
<protein>
    <submittedName>
        <fullName evidence="2">DUF3604 domain-containing protein</fullName>
    </submittedName>
</protein>
<accession>A0A5B0X6W0</accession>
<comment type="caution">
    <text evidence="2">The sequence shown here is derived from an EMBL/GenBank/DDBJ whole genome shotgun (WGS) entry which is preliminary data.</text>
</comment>
<dbReference type="Proteomes" id="UP000323708">
    <property type="component" value="Unassembled WGS sequence"/>
</dbReference>
<reference evidence="2 3" key="1">
    <citation type="submission" date="2019-09" db="EMBL/GenBank/DDBJ databases">
        <authorList>
            <person name="Chen X.-Y."/>
        </authorList>
    </citation>
    <scope>NUCLEOTIDE SEQUENCE [LARGE SCALE GENOMIC DNA]</scope>
    <source>
        <strain evidence="2 3">NY5</strain>
    </source>
</reference>
<feature type="chain" id="PRO_5022810051" evidence="1">
    <location>
        <begin position="23"/>
        <end position="623"/>
    </location>
</feature>
<dbReference type="InterPro" id="IPR022028">
    <property type="entry name" value="DUF3604"/>
</dbReference>
<name>A0A5B0X6W0_9GAMM</name>
<proteinExistence type="predicted"/>
<evidence type="ECO:0000313" key="3">
    <source>
        <dbReference type="Proteomes" id="UP000323708"/>
    </source>
</evidence>
<dbReference type="EMBL" id="VTUX01000001">
    <property type="protein sequence ID" value="KAA1194081.1"/>
    <property type="molecule type" value="Genomic_DNA"/>
</dbReference>
<organism evidence="2 3">
    <name type="scientific">Pseudohalioglobus sediminis</name>
    <dbReference type="NCBI Taxonomy" id="2606449"/>
    <lineage>
        <taxon>Bacteria</taxon>
        <taxon>Pseudomonadati</taxon>
        <taxon>Pseudomonadota</taxon>
        <taxon>Gammaproteobacteria</taxon>
        <taxon>Cellvibrionales</taxon>
        <taxon>Halieaceae</taxon>
        <taxon>Pseudohalioglobus</taxon>
    </lineage>
</organism>
<dbReference type="Pfam" id="PF12228">
    <property type="entry name" value="DUF3604"/>
    <property type="match status" value="1"/>
</dbReference>
<sequence length="623" mass="68333">MRQNSKCSLALAIGLTVNLVQAGDYSPHVAPQPPRALLWGDTHLHSSLSTDAFGFGVTLGPEAAYRFASGETVTSTHGEPARLARPLDFVVLADHAESFGLMNRVQAGDKRLIDNDKAAQWHRVLTQGTPEEKRALQRKFLTREGRWEAFGLLDNLSTPELELDVWSDALAIAERYNRPGVFTTLLGYEWTSAPAGSNLHRVVIFRDGSDKAGRIPPLSSQADPDPRSLWSHLGRYEKETGGRVLAIPHNGNLSNGLMFPVAERLEGLEVDAEYAAQRARWEPVVEVTQIKGDGETHPLLSPDDEFADYETWDLGNFEGRPKTPDMLPREYARAALRSGLELQRSLGTNPYQFGMIGATDSHTGLATADEDNFFGKHSAVEPGSQRWQQPVGRAGDTVVRGWQMAASGYAAVWARENNRESVWDAIKRREVYATTGSRIAVRFFGGWEFEPADARRPDLAAVGYGKGVPMGGELSSAAGNAPVFLVAASRDPLGANLDRIQVVKGWLDAEGASHEKVYDVVWSDARKPGADGSLPPVGSTVDEASATWLNSIGEASLATVWRDPDFDPQQDAFYYARVLEIPTPRWTAYDRQRFGVAMDADVPMSTQERAYTSPIWYRAGPGG</sequence>
<evidence type="ECO:0000313" key="2">
    <source>
        <dbReference type="EMBL" id="KAA1194081.1"/>
    </source>
</evidence>